<evidence type="ECO:0000256" key="1">
    <source>
        <dbReference type="SAM" id="MobiDB-lite"/>
    </source>
</evidence>
<gene>
    <name evidence="2" type="ORF">C449_15903</name>
</gene>
<name>M0MA71_9EURY</name>
<evidence type="ECO:0000313" key="2">
    <source>
        <dbReference type="EMBL" id="EMA42641.1"/>
    </source>
</evidence>
<sequence>MADQCGGPSANGEAPPKRIEAIDEDDPMAFVDGDSVDVVWIYDHGQGNTPIVSKSKHTRFEPGWLHFQELDGTARSVPVQQIRNVRRSVTEEYLEMVR</sequence>
<reference evidence="2 3" key="1">
    <citation type="journal article" date="2014" name="PLoS Genet.">
        <title>Phylogenetically driven sequencing of extremely halophilic archaea reveals strategies for static and dynamic osmo-response.</title>
        <authorList>
            <person name="Becker E.A."/>
            <person name="Seitzer P.M."/>
            <person name="Tritt A."/>
            <person name="Larsen D."/>
            <person name="Krusor M."/>
            <person name="Yao A.I."/>
            <person name="Wu D."/>
            <person name="Madern D."/>
            <person name="Eisen J.A."/>
            <person name="Darling A.E."/>
            <person name="Facciotti M.T."/>
        </authorList>
    </citation>
    <scope>NUCLEOTIDE SEQUENCE [LARGE SCALE GENOMIC DNA]</scope>
    <source>
        <strain evidence="2 3">DSM 5350</strain>
    </source>
</reference>
<protein>
    <submittedName>
        <fullName evidence="2">Uncharacterized protein</fullName>
    </submittedName>
</protein>
<comment type="caution">
    <text evidence="2">The sequence shown here is derived from an EMBL/GenBank/DDBJ whole genome shotgun (WGS) entry which is preliminary data.</text>
</comment>
<dbReference type="InParanoid" id="M0MA71"/>
<dbReference type="EMBL" id="AOMD01000033">
    <property type="protein sequence ID" value="EMA42641.1"/>
    <property type="molecule type" value="Genomic_DNA"/>
</dbReference>
<organism evidence="2 3">
    <name type="scientific">Halococcus saccharolyticus DSM 5350</name>
    <dbReference type="NCBI Taxonomy" id="1227455"/>
    <lineage>
        <taxon>Archaea</taxon>
        <taxon>Methanobacteriati</taxon>
        <taxon>Methanobacteriota</taxon>
        <taxon>Stenosarchaea group</taxon>
        <taxon>Halobacteria</taxon>
        <taxon>Halobacteriales</taxon>
        <taxon>Halococcaceae</taxon>
        <taxon>Halococcus</taxon>
    </lineage>
</organism>
<evidence type="ECO:0000313" key="3">
    <source>
        <dbReference type="Proteomes" id="UP000011669"/>
    </source>
</evidence>
<dbReference type="RefSeq" id="WP_006079034.1">
    <property type="nucleotide sequence ID" value="NZ_AOMD01000033.1"/>
</dbReference>
<dbReference type="AlphaFoldDB" id="M0MA71"/>
<dbReference type="STRING" id="1227455.C449_15903"/>
<keyword evidence="3" id="KW-1185">Reference proteome</keyword>
<feature type="region of interest" description="Disordered" evidence="1">
    <location>
        <begin position="1"/>
        <end position="23"/>
    </location>
</feature>
<proteinExistence type="predicted"/>
<dbReference type="PATRIC" id="fig|1227455.4.peg.3231"/>
<dbReference type="Proteomes" id="UP000011669">
    <property type="component" value="Unassembled WGS sequence"/>
</dbReference>
<accession>M0MA71</accession>